<keyword evidence="3" id="KW-1185">Reference proteome</keyword>
<name>A0A0C9UZL2_SPHS4</name>
<evidence type="ECO:0000256" key="1">
    <source>
        <dbReference type="SAM" id="MobiDB-lite"/>
    </source>
</evidence>
<feature type="compositionally biased region" description="Polar residues" evidence="1">
    <location>
        <begin position="1"/>
        <end position="11"/>
    </location>
</feature>
<proteinExistence type="predicted"/>
<dbReference type="HOGENOM" id="CLU_1788024_0_0_1"/>
<dbReference type="AlphaFoldDB" id="A0A0C9UZL2"/>
<dbReference type="Proteomes" id="UP000054279">
    <property type="component" value="Unassembled WGS sequence"/>
</dbReference>
<sequence length="145" mass="16215">MVSESANPPTTHTRKIPPLFRDEDHPGRACSYLLLLSNIPTWTSQPPLNLSVTSKAADGTQYSRLQKLVVYTSRKLNLEDAITKFEGLELRWDETPGRFYIPPYRLESTAEMAVMDAADLSSSGDLSEKDANVAAKVKEDREDTK</sequence>
<protein>
    <submittedName>
        <fullName evidence="2">Uncharacterized protein</fullName>
    </submittedName>
</protein>
<organism evidence="2 3">
    <name type="scientific">Sphaerobolus stellatus (strain SS14)</name>
    <dbReference type="NCBI Taxonomy" id="990650"/>
    <lineage>
        <taxon>Eukaryota</taxon>
        <taxon>Fungi</taxon>
        <taxon>Dikarya</taxon>
        <taxon>Basidiomycota</taxon>
        <taxon>Agaricomycotina</taxon>
        <taxon>Agaricomycetes</taxon>
        <taxon>Phallomycetidae</taxon>
        <taxon>Geastrales</taxon>
        <taxon>Sphaerobolaceae</taxon>
        <taxon>Sphaerobolus</taxon>
    </lineage>
</organism>
<feature type="compositionally biased region" description="Basic and acidic residues" evidence="1">
    <location>
        <begin position="126"/>
        <end position="145"/>
    </location>
</feature>
<dbReference type="EMBL" id="KN837258">
    <property type="protein sequence ID" value="KIJ30575.1"/>
    <property type="molecule type" value="Genomic_DNA"/>
</dbReference>
<feature type="region of interest" description="Disordered" evidence="1">
    <location>
        <begin position="119"/>
        <end position="145"/>
    </location>
</feature>
<accession>A0A0C9UZL2</accession>
<evidence type="ECO:0000313" key="2">
    <source>
        <dbReference type="EMBL" id="KIJ30575.1"/>
    </source>
</evidence>
<feature type="region of interest" description="Disordered" evidence="1">
    <location>
        <begin position="1"/>
        <end position="22"/>
    </location>
</feature>
<gene>
    <name evidence="2" type="ORF">M422DRAFT_267822</name>
</gene>
<evidence type="ECO:0000313" key="3">
    <source>
        <dbReference type="Proteomes" id="UP000054279"/>
    </source>
</evidence>
<reference evidence="2 3" key="1">
    <citation type="submission" date="2014-06" db="EMBL/GenBank/DDBJ databases">
        <title>Evolutionary Origins and Diversification of the Mycorrhizal Mutualists.</title>
        <authorList>
            <consortium name="DOE Joint Genome Institute"/>
            <consortium name="Mycorrhizal Genomics Consortium"/>
            <person name="Kohler A."/>
            <person name="Kuo A."/>
            <person name="Nagy L.G."/>
            <person name="Floudas D."/>
            <person name="Copeland A."/>
            <person name="Barry K.W."/>
            <person name="Cichocki N."/>
            <person name="Veneault-Fourrey C."/>
            <person name="LaButti K."/>
            <person name="Lindquist E.A."/>
            <person name="Lipzen A."/>
            <person name="Lundell T."/>
            <person name="Morin E."/>
            <person name="Murat C."/>
            <person name="Riley R."/>
            <person name="Ohm R."/>
            <person name="Sun H."/>
            <person name="Tunlid A."/>
            <person name="Henrissat B."/>
            <person name="Grigoriev I.V."/>
            <person name="Hibbett D.S."/>
            <person name="Martin F."/>
        </authorList>
    </citation>
    <scope>NUCLEOTIDE SEQUENCE [LARGE SCALE GENOMIC DNA]</scope>
    <source>
        <strain evidence="2 3">SS14</strain>
    </source>
</reference>